<dbReference type="InterPro" id="IPR036456">
    <property type="entry name" value="PNPase_PH_RNA-bd_sf"/>
</dbReference>
<name>X1RCU6_9ZZZZ</name>
<dbReference type="AlphaFoldDB" id="X1RCU6"/>
<dbReference type="GO" id="GO:0003723">
    <property type="term" value="F:RNA binding"/>
    <property type="evidence" value="ECO:0007669"/>
    <property type="project" value="InterPro"/>
</dbReference>
<proteinExistence type="predicted"/>
<dbReference type="GO" id="GO:0006396">
    <property type="term" value="P:RNA processing"/>
    <property type="evidence" value="ECO:0007669"/>
    <property type="project" value="InterPro"/>
</dbReference>
<comment type="caution">
    <text evidence="2">The sequence shown here is derived from an EMBL/GenBank/DDBJ whole genome shotgun (WGS) entry which is preliminary data.</text>
</comment>
<reference evidence="2" key="1">
    <citation type="journal article" date="2014" name="Front. Microbiol.">
        <title>High frequency of phylogenetically diverse reductive dehalogenase-homologous genes in deep subseafloor sedimentary metagenomes.</title>
        <authorList>
            <person name="Kawai M."/>
            <person name="Futagami T."/>
            <person name="Toyoda A."/>
            <person name="Takaki Y."/>
            <person name="Nishi S."/>
            <person name="Hori S."/>
            <person name="Arai W."/>
            <person name="Tsubouchi T."/>
            <person name="Morono Y."/>
            <person name="Uchiyama I."/>
            <person name="Ito T."/>
            <person name="Fujiyama A."/>
            <person name="Inagaki F."/>
            <person name="Takami H."/>
        </authorList>
    </citation>
    <scope>NUCLEOTIDE SEQUENCE</scope>
    <source>
        <strain evidence="2">Expedition CK06-06</strain>
    </source>
</reference>
<dbReference type="EMBL" id="BARV01035064">
    <property type="protein sequence ID" value="GAI53414.1"/>
    <property type="molecule type" value="Genomic_DNA"/>
</dbReference>
<protein>
    <submittedName>
        <fullName evidence="2">Uncharacterized protein</fullName>
    </submittedName>
</protein>
<accession>X1RCU6</accession>
<feature type="region of interest" description="Disordered" evidence="1">
    <location>
        <begin position="79"/>
        <end position="127"/>
    </location>
</feature>
<sequence length="127" mass="14381">PIVDKKLAPALSQPEKSQREDALSSLKKELLESFCESFPEEDIINALESRVRSEIRGNLLDKGKRIDDMGRVNLSRRALFEKQSGAPGARPQGAPSKDYPFRTQRDSRPPRNKGGFHNRGPDRGRRR</sequence>
<organism evidence="2">
    <name type="scientific">marine sediment metagenome</name>
    <dbReference type="NCBI Taxonomy" id="412755"/>
    <lineage>
        <taxon>unclassified sequences</taxon>
        <taxon>metagenomes</taxon>
        <taxon>ecological metagenomes</taxon>
    </lineage>
</organism>
<evidence type="ECO:0000313" key="2">
    <source>
        <dbReference type="EMBL" id="GAI53414.1"/>
    </source>
</evidence>
<feature type="non-terminal residue" evidence="2">
    <location>
        <position position="1"/>
    </location>
</feature>
<dbReference type="SUPFAM" id="SSF46915">
    <property type="entry name" value="Polynucleotide phosphorylase/guanosine pentaphosphate synthase (PNPase/GPSI), domain 3"/>
    <property type="match status" value="1"/>
</dbReference>
<feature type="compositionally biased region" description="Basic and acidic residues" evidence="1">
    <location>
        <begin position="99"/>
        <end position="109"/>
    </location>
</feature>
<feature type="region of interest" description="Disordered" evidence="1">
    <location>
        <begin position="1"/>
        <end position="21"/>
    </location>
</feature>
<dbReference type="Gene3D" id="1.10.10.400">
    <property type="entry name" value="Polyribonucleotide nucleotidyltransferase, RNA-binding domain"/>
    <property type="match status" value="1"/>
</dbReference>
<gene>
    <name evidence="2" type="ORF">S06H3_54770</name>
</gene>
<evidence type="ECO:0000256" key="1">
    <source>
        <dbReference type="SAM" id="MobiDB-lite"/>
    </source>
</evidence>